<dbReference type="EMBL" id="JAKKUT010000002">
    <property type="protein sequence ID" value="MDG2990641.1"/>
    <property type="molecule type" value="Genomic_DNA"/>
</dbReference>
<evidence type="ECO:0000313" key="2">
    <source>
        <dbReference type="EMBL" id="MDG2990641.1"/>
    </source>
</evidence>
<protein>
    <submittedName>
        <fullName evidence="2">Uncharacterized protein</fullName>
    </submittedName>
</protein>
<accession>A0ABT6EXX7</accession>
<dbReference type="RefSeq" id="WP_277866547.1">
    <property type="nucleotide sequence ID" value="NZ_JAKKUT010000002.1"/>
</dbReference>
<reference evidence="2" key="1">
    <citation type="journal article" date="2022" name="Genome Biol. Evol.">
        <title>A New Gene Family Diagnostic for Intracellular Biomineralization of Amorphous Ca Carbonates by Cyanobacteria.</title>
        <authorList>
            <person name="Benzerara K."/>
            <person name="Duprat E."/>
            <person name="Bitard-Feildel T."/>
            <person name="Caumes G."/>
            <person name="Cassier-Chauvat C."/>
            <person name="Chauvat F."/>
            <person name="Dezi M."/>
            <person name="Diop S.I."/>
            <person name="Gaschignard G."/>
            <person name="Gorgen S."/>
            <person name="Gugger M."/>
            <person name="Lopez-Garcia P."/>
            <person name="Millet M."/>
            <person name="Skouri-Panet F."/>
            <person name="Moreira D."/>
            <person name="Callebaut I."/>
        </authorList>
    </citation>
    <scope>NUCLEOTIDE SEQUENCE</scope>
    <source>
        <strain evidence="2">G9</strain>
    </source>
</reference>
<gene>
    <name evidence="2" type="ORF">L3556_06790</name>
</gene>
<comment type="caution">
    <text evidence="2">The sequence shown here is derived from an EMBL/GenBank/DDBJ whole genome shotgun (WGS) entry which is preliminary data.</text>
</comment>
<dbReference type="Proteomes" id="UP001154265">
    <property type="component" value="Unassembled WGS sequence"/>
</dbReference>
<evidence type="ECO:0000313" key="3">
    <source>
        <dbReference type="Proteomes" id="UP001154265"/>
    </source>
</evidence>
<name>A0ABT6EXX7_9SYNE</name>
<reference evidence="2" key="2">
    <citation type="submission" date="2022-01" db="EMBL/GenBank/DDBJ databases">
        <authorList>
            <person name="Zivanovic Y."/>
            <person name="Moreira D."/>
            <person name="Lopez-Garcia P."/>
        </authorList>
    </citation>
    <scope>NUCLEOTIDE SEQUENCE</scope>
    <source>
        <strain evidence="2">G9</strain>
    </source>
</reference>
<proteinExistence type="predicted"/>
<keyword evidence="3" id="KW-1185">Reference proteome</keyword>
<organism evidence="2 3">
    <name type="scientific">Candidatus Synechococcus calcipolaris G9</name>
    <dbReference type="NCBI Taxonomy" id="1497997"/>
    <lineage>
        <taxon>Bacteria</taxon>
        <taxon>Bacillati</taxon>
        <taxon>Cyanobacteriota</taxon>
        <taxon>Cyanophyceae</taxon>
        <taxon>Synechococcales</taxon>
        <taxon>Synechococcaceae</taxon>
        <taxon>Synechococcus</taxon>
    </lineage>
</organism>
<sequence>MPNNNGIVSHGTASLLFLLTLVTTGGVGEAASNPDVPDTTLGNGDPSLSLAQRLSTVRDRLQQGKDQIQSMGLTPVSENQQLAYWEDTWINFNDGAYWEDIWSDFSN</sequence>
<feature type="region of interest" description="Disordered" evidence="1">
    <location>
        <begin position="28"/>
        <end position="48"/>
    </location>
</feature>
<evidence type="ECO:0000256" key="1">
    <source>
        <dbReference type="SAM" id="MobiDB-lite"/>
    </source>
</evidence>